<dbReference type="HOGENOM" id="CLU_035050_0_0_1"/>
<dbReference type="PANTHER" id="PTHR28124:SF1">
    <property type="entry name" value="DNA REPLICATION REGULATOR SLD2"/>
    <property type="match status" value="1"/>
</dbReference>
<dbReference type="InterPro" id="IPR040203">
    <property type="entry name" value="Sld2"/>
</dbReference>
<dbReference type="GO" id="GO:0003688">
    <property type="term" value="F:DNA replication origin binding"/>
    <property type="evidence" value="ECO:0007669"/>
    <property type="project" value="TreeGrafter"/>
</dbReference>
<feature type="compositionally biased region" description="Low complexity" evidence="8">
    <location>
        <begin position="494"/>
        <end position="503"/>
    </location>
</feature>
<comment type="subcellular location">
    <subcellularLocation>
        <location evidence="1 7">Nucleus</location>
    </subcellularLocation>
</comment>
<dbReference type="AlphaFoldDB" id="A0A0C3AHL6"/>
<keyword evidence="10" id="KW-1185">Reference proteome</keyword>
<sequence>MSAEYTSLRGELKQWEKNFQAEHGRKATPDDIRLVPGLAEKYKRFKLLSKSSTQQGPPPASKGLLPSKPIIVHSKPTENERDPLPPSARPNPFSPVKKTTESQPARPNPSSEFRSFPDLLASPTKRTSAGKTASPPGSPNPFLATALKKQPDSPFTAARKRIRGEGESEELMDSILTRPDKKRRSTMNRSISASTTAAPGLFASGSDAYRLGNLFGPGSTSVSGTEVLEESPVKQSTLNGAVYKPIFDDDDMSSNPTNTSMGTTARTVSLPVAPIFGRRIDSQSAAQTSRAADAESASQPSQLNDEDEQMDEDEPTRNEALLAPTPVKGDKNNRWKGKPSMKSKRGKAPTVSTRQGEDEESENDESHESELSVTEVGWRIMGPLHTGAFANDRDEEMEDADDENFQLPPIGPRWALSRRFQEEEDLLAPEEPENIEVDVTEEMKEILQLSPTKRRSGEATLVQDILSGKGDRTKRAEVWLPGDVGEESDEWESEGAGWWEAEL</sequence>
<feature type="compositionally biased region" description="Acidic residues" evidence="8">
    <location>
        <begin position="304"/>
        <end position="314"/>
    </location>
</feature>
<dbReference type="InterPro" id="IPR021110">
    <property type="entry name" value="DNA_rep_checkpnt_protein"/>
</dbReference>
<dbReference type="GO" id="GO:0003697">
    <property type="term" value="F:single-stranded DNA binding"/>
    <property type="evidence" value="ECO:0007669"/>
    <property type="project" value="TreeGrafter"/>
</dbReference>
<protein>
    <recommendedName>
        <fullName evidence="3 7">DNA replication regulator SLD2</fullName>
    </recommendedName>
</protein>
<evidence type="ECO:0000256" key="6">
    <source>
        <dbReference type="ARBA" id="ARBA00023306"/>
    </source>
</evidence>
<feature type="region of interest" description="Disordered" evidence="8">
    <location>
        <begin position="220"/>
        <end position="239"/>
    </location>
</feature>
<dbReference type="PANTHER" id="PTHR28124">
    <property type="entry name" value="DNA REPLICATION REGULATOR SLD2"/>
    <property type="match status" value="1"/>
</dbReference>
<evidence type="ECO:0000256" key="5">
    <source>
        <dbReference type="ARBA" id="ARBA00023242"/>
    </source>
</evidence>
<dbReference type="STRING" id="933852.A0A0C3AHL6"/>
<accession>A0A0C3AHL6</accession>
<dbReference type="GO" id="GO:0006270">
    <property type="term" value="P:DNA replication initiation"/>
    <property type="evidence" value="ECO:0007669"/>
    <property type="project" value="UniProtKB-UniRule"/>
</dbReference>
<dbReference type="GO" id="GO:1902977">
    <property type="term" value="P:mitotic DNA replication preinitiation complex assembly"/>
    <property type="evidence" value="ECO:0007669"/>
    <property type="project" value="TreeGrafter"/>
</dbReference>
<reference evidence="9 10" key="1">
    <citation type="submission" date="2014-04" db="EMBL/GenBank/DDBJ databases">
        <authorList>
            <consortium name="DOE Joint Genome Institute"/>
            <person name="Kuo A."/>
            <person name="Zuccaro A."/>
            <person name="Kohler A."/>
            <person name="Nagy L.G."/>
            <person name="Floudas D."/>
            <person name="Copeland A."/>
            <person name="Barry K.W."/>
            <person name="Cichocki N."/>
            <person name="Veneault-Fourrey C."/>
            <person name="LaButti K."/>
            <person name="Lindquist E.A."/>
            <person name="Lipzen A."/>
            <person name="Lundell T."/>
            <person name="Morin E."/>
            <person name="Murat C."/>
            <person name="Sun H."/>
            <person name="Tunlid A."/>
            <person name="Henrissat B."/>
            <person name="Grigoriev I.V."/>
            <person name="Hibbett D.S."/>
            <person name="Martin F."/>
            <person name="Nordberg H.P."/>
            <person name="Cantor M.N."/>
            <person name="Hua S.X."/>
        </authorList>
    </citation>
    <scope>NUCLEOTIDE SEQUENCE [LARGE SCALE GENOMIC DNA]</scope>
    <source>
        <strain evidence="9 10">MAFF 305830</strain>
    </source>
</reference>
<dbReference type="Gene3D" id="1.10.10.1460">
    <property type="match status" value="1"/>
</dbReference>
<evidence type="ECO:0000313" key="10">
    <source>
        <dbReference type="Proteomes" id="UP000054097"/>
    </source>
</evidence>
<dbReference type="EMBL" id="KN824327">
    <property type="protein sequence ID" value="KIM24115.1"/>
    <property type="molecule type" value="Genomic_DNA"/>
</dbReference>
<name>A0A0C3AHL6_SERVB</name>
<feature type="compositionally biased region" description="Polar residues" evidence="8">
    <location>
        <begin position="282"/>
        <end position="303"/>
    </location>
</feature>
<evidence type="ECO:0000256" key="2">
    <source>
        <dbReference type="ARBA" id="ARBA00007276"/>
    </source>
</evidence>
<dbReference type="CDD" id="cd22289">
    <property type="entry name" value="RecQL4_SLD2_NTD"/>
    <property type="match status" value="1"/>
</dbReference>
<gene>
    <name evidence="9" type="ORF">M408DRAFT_76284</name>
</gene>
<feature type="compositionally biased region" description="Basic residues" evidence="8">
    <location>
        <begin position="334"/>
        <end position="347"/>
    </location>
</feature>
<evidence type="ECO:0000256" key="3">
    <source>
        <dbReference type="ARBA" id="ARBA00018363"/>
    </source>
</evidence>
<feature type="compositionally biased region" description="Pro residues" evidence="8">
    <location>
        <begin position="84"/>
        <end position="93"/>
    </location>
</feature>
<reference evidence="10" key="2">
    <citation type="submission" date="2015-01" db="EMBL/GenBank/DDBJ databases">
        <title>Evolutionary Origins and Diversification of the Mycorrhizal Mutualists.</title>
        <authorList>
            <consortium name="DOE Joint Genome Institute"/>
            <consortium name="Mycorrhizal Genomics Consortium"/>
            <person name="Kohler A."/>
            <person name="Kuo A."/>
            <person name="Nagy L.G."/>
            <person name="Floudas D."/>
            <person name="Copeland A."/>
            <person name="Barry K.W."/>
            <person name="Cichocki N."/>
            <person name="Veneault-Fourrey C."/>
            <person name="LaButti K."/>
            <person name="Lindquist E.A."/>
            <person name="Lipzen A."/>
            <person name="Lundell T."/>
            <person name="Morin E."/>
            <person name="Murat C."/>
            <person name="Riley R."/>
            <person name="Ohm R."/>
            <person name="Sun H."/>
            <person name="Tunlid A."/>
            <person name="Henrissat B."/>
            <person name="Grigoriev I.V."/>
            <person name="Hibbett D.S."/>
            <person name="Martin F."/>
        </authorList>
    </citation>
    <scope>NUCLEOTIDE SEQUENCE [LARGE SCALE GENOMIC DNA]</scope>
    <source>
        <strain evidence="10">MAFF 305830</strain>
    </source>
</reference>
<dbReference type="Proteomes" id="UP000054097">
    <property type="component" value="Unassembled WGS sequence"/>
</dbReference>
<comment type="function">
    <text evidence="7">Has a role in the initiation of DNA replication. Required at S-phase checkpoint.</text>
</comment>
<feature type="region of interest" description="Disordered" evidence="8">
    <location>
        <begin position="245"/>
        <end position="379"/>
    </location>
</feature>
<organism evidence="9 10">
    <name type="scientific">Serendipita vermifera MAFF 305830</name>
    <dbReference type="NCBI Taxonomy" id="933852"/>
    <lineage>
        <taxon>Eukaryota</taxon>
        <taxon>Fungi</taxon>
        <taxon>Dikarya</taxon>
        <taxon>Basidiomycota</taxon>
        <taxon>Agaricomycotina</taxon>
        <taxon>Agaricomycetes</taxon>
        <taxon>Sebacinales</taxon>
        <taxon>Serendipitaceae</taxon>
        <taxon>Serendipita</taxon>
    </lineage>
</organism>
<evidence type="ECO:0000313" key="9">
    <source>
        <dbReference type="EMBL" id="KIM24115.1"/>
    </source>
</evidence>
<evidence type="ECO:0000256" key="4">
    <source>
        <dbReference type="ARBA" id="ARBA00022705"/>
    </source>
</evidence>
<proteinExistence type="inferred from homology"/>
<dbReference type="OrthoDB" id="8775810at2759"/>
<dbReference type="GO" id="GO:0031261">
    <property type="term" value="C:DNA replication preinitiation complex"/>
    <property type="evidence" value="ECO:0007669"/>
    <property type="project" value="TreeGrafter"/>
</dbReference>
<dbReference type="GO" id="GO:0000727">
    <property type="term" value="P:double-strand break repair via break-induced replication"/>
    <property type="evidence" value="ECO:0007669"/>
    <property type="project" value="TreeGrafter"/>
</dbReference>
<evidence type="ECO:0000256" key="8">
    <source>
        <dbReference type="SAM" id="MobiDB-lite"/>
    </source>
</evidence>
<keyword evidence="6 7" id="KW-0131">Cell cycle</keyword>
<feature type="region of interest" description="Disordered" evidence="8">
    <location>
        <begin position="46"/>
        <end position="193"/>
    </location>
</feature>
<feature type="compositionally biased region" description="Polar residues" evidence="8">
    <location>
        <begin position="101"/>
        <end position="113"/>
    </location>
</feature>
<comment type="similarity">
    <text evidence="2 7">Belongs to the SLD2 family.</text>
</comment>
<feature type="region of interest" description="Disordered" evidence="8">
    <location>
        <begin position="482"/>
        <end position="503"/>
    </location>
</feature>
<feature type="compositionally biased region" description="Acidic residues" evidence="8">
    <location>
        <begin position="484"/>
        <end position="493"/>
    </location>
</feature>
<evidence type="ECO:0000256" key="1">
    <source>
        <dbReference type="ARBA" id="ARBA00004123"/>
    </source>
</evidence>
<dbReference type="Pfam" id="PF11719">
    <property type="entry name" value="Drc1-Sld2"/>
    <property type="match status" value="1"/>
</dbReference>
<evidence type="ECO:0000256" key="7">
    <source>
        <dbReference type="RuleBase" id="RU367067"/>
    </source>
</evidence>
<keyword evidence="5 7" id="KW-0539">Nucleus</keyword>
<feature type="compositionally biased region" description="Polar residues" evidence="8">
    <location>
        <begin position="253"/>
        <end position="267"/>
    </location>
</feature>
<keyword evidence="4 7" id="KW-0235">DNA replication</keyword>